<dbReference type="RefSeq" id="WP_189402787.1">
    <property type="nucleotide sequence ID" value="NZ_BMXA01000008.1"/>
</dbReference>
<reference evidence="1" key="2">
    <citation type="submission" date="2020-09" db="EMBL/GenBank/DDBJ databases">
        <authorList>
            <person name="Sun Q."/>
            <person name="Kim S."/>
        </authorList>
    </citation>
    <scope>NUCLEOTIDE SEQUENCE</scope>
    <source>
        <strain evidence="1">KCTC 12711</strain>
    </source>
</reference>
<organism evidence="1 2">
    <name type="scientific">Arenicella chitinivorans</name>
    <dbReference type="NCBI Taxonomy" id="1329800"/>
    <lineage>
        <taxon>Bacteria</taxon>
        <taxon>Pseudomonadati</taxon>
        <taxon>Pseudomonadota</taxon>
        <taxon>Gammaproteobacteria</taxon>
        <taxon>Arenicellales</taxon>
        <taxon>Arenicellaceae</taxon>
        <taxon>Arenicella</taxon>
    </lineage>
</organism>
<dbReference type="Proteomes" id="UP000614811">
    <property type="component" value="Unassembled WGS sequence"/>
</dbReference>
<proteinExistence type="predicted"/>
<keyword evidence="2" id="KW-1185">Reference proteome</keyword>
<name>A0A918VT30_9GAMM</name>
<protein>
    <submittedName>
        <fullName evidence="1">Uncharacterized protein</fullName>
    </submittedName>
</protein>
<sequence length="138" mass="15847">MFDDRVLPVAHHAVVFSLFILLLPPVATAQADVQDLLDYWRLDEDSIFIQFVEAEQGLEASVIRSDWSPGLVGHTMFEALNYDADKKAWLGVANSLDNDGRIEVQLKLRRRNSEFKVREVSGPRLRMTWKLADDEEFN</sequence>
<gene>
    <name evidence="1" type="ORF">GCM10008090_32720</name>
</gene>
<dbReference type="AlphaFoldDB" id="A0A918VT30"/>
<evidence type="ECO:0000313" key="1">
    <source>
        <dbReference type="EMBL" id="GHA20226.1"/>
    </source>
</evidence>
<accession>A0A918VT30</accession>
<comment type="caution">
    <text evidence="1">The sequence shown here is derived from an EMBL/GenBank/DDBJ whole genome shotgun (WGS) entry which is preliminary data.</text>
</comment>
<dbReference type="EMBL" id="BMXA01000008">
    <property type="protein sequence ID" value="GHA20226.1"/>
    <property type="molecule type" value="Genomic_DNA"/>
</dbReference>
<reference evidence="1" key="1">
    <citation type="journal article" date="2014" name="Int. J. Syst. Evol. Microbiol.">
        <title>Complete genome sequence of Corynebacterium casei LMG S-19264T (=DSM 44701T), isolated from a smear-ripened cheese.</title>
        <authorList>
            <consortium name="US DOE Joint Genome Institute (JGI-PGF)"/>
            <person name="Walter F."/>
            <person name="Albersmeier A."/>
            <person name="Kalinowski J."/>
            <person name="Ruckert C."/>
        </authorList>
    </citation>
    <scope>NUCLEOTIDE SEQUENCE</scope>
    <source>
        <strain evidence="1">KCTC 12711</strain>
    </source>
</reference>
<evidence type="ECO:0000313" key="2">
    <source>
        <dbReference type="Proteomes" id="UP000614811"/>
    </source>
</evidence>